<evidence type="ECO:0000313" key="8">
    <source>
        <dbReference type="Proteomes" id="UP000324646"/>
    </source>
</evidence>
<evidence type="ECO:0000256" key="1">
    <source>
        <dbReference type="ARBA" id="ARBA00006930"/>
    </source>
</evidence>
<dbReference type="InterPro" id="IPR027417">
    <property type="entry name" value="P-loop_NTPase"/>
</dbReference>
<reference evidence="7 8" key="1">
    <citation type="submission" date="2019-07" db="EMBL/GenBank/DDBJ databases">
        <title>Complete genome of Crassaminicella thermophila SY095.</title>
        <authorList>
            <person name="Li X."/>
        </authorList>
    </citation>
    <scope>NUCLEOTIDE SEQUENCE [LARGE SCALE GENOMIC DNA]</scope>
    <source>
        <strain evidence="7 8">SY095</strain>
    </source>
</reference>
<dbReference type="Proteomes" id="UP000324646">
    <property type="component" value="Chromosome"/>
</dbReference>
<evidence type="ECO:0000259" key="6">
    <source>
        <dbReference type="Pfam" id="PF13476"/>
    </source>
</evidence>
<evidence type="ECO:0000256" key="2">
    <source>
        <dbReference type="ARBA" id="ARBA00011322"/>
    </source>
</evidence>
<dbReference type="KEGG" id="crs:FQB35_08075"/>
<comment type="subunit">
    <text evidence="2">Heterodimer of SbcC and SbcD.</text>
</comment>
<proteinExistence type="inferred from homology"/>
<name>A0A5C0SEY4_CRATE</name>
<comment type="similarity">
    <text evidence="1">Belongs to the SMC family. SbcC subfamily.</text>
</comment>
<keyword evidence="5" id="KW-0812">Transmembrane</keyword>
<feature type="coiled-coil region" evidence="4">
    <location>
        <begin position="189"/>
        <end position="281"/>
    </location>
</feature>
<keyword evidence="8" id="KW-1185">Reference proteome</keyword>
<keyword evidence="5" id="KW-0472">Membrane</keyword>
<evidence type="ECO:0000256" key="4">
    <source>
        <dbReference type="SAM" id="Coils"/>
    </source>
</evidence>
<dbReference type="RefSeq" id="WP_148809491.1">
    <property type="nucleotide sequence ID" value="NZ_CP042243.1"/>
</dbReference>
<dbReference type="Pfam" id="PF13476">
    <property type="entry name" value="AAA_23"/>
    <property type="match status" value="1"/>
</dbReference>
<dbReference type="PANTHER" id="PTHR32114">
    <property type="entry name" value="ABC TRANSPORTER ABCH.3"/>
    <property type="match status" value="1"/>
</dbReference>
<dbReference type="Gene3D" id="3.40.50.300">
    <property type="entry name" value="P-loop containing nucleotide triphosphate hydrolases"/>
    <property type="match status" value="1"/>
</dbReference>
<dbReference type="OrthoDB" id="103556at2"/>
<accession>A0A5C0SEY4</accession>
<evidence type="ECO:0000256" key="5">
    <source>
        <dbReference type="SAM" id="Phobius"/>
    </source>
</evidence>
<sequence length="637" mass="74521">MGSKMRILKLTLVGTRKDYEVVFNKGLNYISGPTSTGKTTILEMINYALGSKKHKDYIEIGQSCTCVELEILIENKRYKIQRQLFDFNKKVKVYQWDDIKADYSKEFTLLEVDGPSNPKSLSAFLLDRINLSNIKIVNQDFSFRDLFKYSYLKQIEIDNENIMGEKIWYYDIKRKPTFEIIFNIYDELLQDLKASLKLKKEELMELEIKLRGIREFLESVEIVDLVSFIEEKGKLENEREDKIQELCNIKQENDTYDKENTLKLQNKILNLKNEIAKIEKNIFEQNQYLKKLMLLRNQYNTEIERLEYIVEGHYMLNKYEYSSCPSCLQPIDMKKNGCVLCGSEDIHLSGEEILAFKHEKRKLSKKLGKLLNYIEEENNNLNDIEQQKSKMIEKLSEYEMELIHLHKGYVNPLIEKVEQLNYEIGALSKEIFQLEKNYRLIEKLNSLKIEYSDKNETIKAINNKIKDMEDNKKDKNEVINELSELFSNILSEFKFPKLSNAYIDSRKYLPYVRDRLYSDLGSLGAVTLITVAYYLAILILGIQNDNNHLGVLMIDSPRSNLGASSNDSDELFKDEEIFNSVVRSLVNLSEQFEEDIQLIIVNNGYPDFLSKEYIIKEFDGDGTKSVPYGLIDDINLS</sequence>
<feature type="coiled-coil region" evidence="4">
    <location>
        <begin position="367"/>
        <end position="485"/>
    </location>
</feature>
<dbReference type="SUPFAM" id="SSF52540">
    <property type="entry name" value="P-loop containing nucleoside triphosphate hydrolases"/>
    <property type="match status" value="2"/>
</dbReference>
<dbReference type="PANTHER" id="PTHR32114:SF2">
    <property type="entry name" value="ABC TRANSPORTER ABCH.3"/>
    <property type="match status" value="1"/>
</dbReference>
<evidence type="ECO:0000313" key="7">
    <source>
        <dbReference type="EMBL" id="QEK12336.1"/>
    </source>
</evidence>
<keyword evidence="4" id="KW-0175">Coiled coil</keyword>
<organism evidence="7 8">
    <name type="scientific">Crassaminicella thermophila</name>
    <dbReference type="NCBI Taxonomy" id="2599308"/>
    <lineage>
        <taxon>Bacteria</taxon>
        <taxon>Bacillati</taxon>
        <taxon>Bacillota</taxon>
        <taxon>Clostridia</taxon>
        <taxon>Eubacteriales</taxon>
        <taxon>Clostridiaceae</taxon>
        <taxon>Crassaminicella</taxon>
    </lineage>
</organism>
<feature type="domain" description="Rad50/SbcC-type AAA" evidence="6">
    <location>
        <begin position="19"/>
        <end position="287"/>
    </location>
</feature>
<gene>
    <name evidence="7" type="ORF">FQB35_08075</name>
</gene>
<evidence type="ECO:0000256" key="3">
    <source>
        <dbReference type="ARBA" id="ARBA00013368"/>
    </source>
</evidence>
<dbReference type="EMBL" id="CP042243">
    <property type="protein sequence ID" value="QEK12336.1"/>
    <property type="molecule type" value="Genomic_DNA"/>
</dbReference>
<dbReference type="AlphaFoldDB" id="A0A5C0SEY4"/>
<keyword evidence="5" id="KW-1133">Transmembrane helix</keyword>
<feature type="transmembrane region" description="Helical" evidence="5">
    <location>
        <begin position="516"/>
        <end position="542"/>
    </location>
</feature>
<dbReference type="InterPro" id="IPR038729">
    <property type="entry name" value="Rad50/SbcC_AAA"/>
</dbReference>
<protein>
    <recommendedName>
        <fullName evidence="3">Nuclease SbcCD subunit C</fullName>
    </recommendedName>
</protein>